<sequence length="51" mass="5062">MTRTPSPATHEDPMSSTVTTAHTAGTGSTVITNIAGLVTNSPPSDGGPPLE</sequence>
<proteinExistence type="predicted"/>
<protein>
    <submittedName>
        <fullName evidence="2">Uncharacterized protein</fullName>
    </submittedName>
</protein>
<evidence type="ECO:0000313" key="4">
    <source>
        <dbReference type="Proteomes" id="UP000299211"/>
    </source>
</evidence>
<dbReference type="Proteomes" id="UP000302139">
    <property type="component" value="Unassembled WGS sequence"/>
</dbReference>
<feature type="compositionally biased region" description="Polar residues" evidence="1">
    <location>
        <begin position="14"/>
        <end position="26"/>
    </location>
</feature>
<evidence type="ECO:0000313" key="5">
    <source>
        <dbReference type="Proteomes" id="UP000302139"/>
    </source>
</evidence>
<evidence type="ECO:0000313" key="2">
    <source>
        <dbReference type="EMBL" id="GDY63427.1"/>
    </source>
</evidence>
<gene>
    <name evidence="2" type="ORF">SAV14893_028200</name>
    <name evidence="3" type="ORF">SAV31267_059140</name>
</gene>
<dbReference type="EMBL" id="BJHY01000001">
    <property type="protein sequence ID" value="GDY76429.1"/>
    <property type="molecule type" value="Genomic_DNA"/>
</dbReference>
<evidence type="ECO:0000256" key="1">
    <source>
        <dbReference type="SAM" id="MobiDB-lite"/>
    </source>
</evidence>
<dbReference type="AlphaFoldDB" id="A0A4D4LYJ1"/>
<feature type="region of interest" description="Disordered" evidence="1">
    <location>
        <begin position="1"/>
        <end position="26"/>
    </location>
</feature>
<evidence type="ECO:0000313" key="3">
    <source>
        <dbReference type="EMBL" id="GDY76429.1"/>
    </source>
</evidence>
<accession>A0A4D4LYJ1</accession>
<dbReference type="EMBL" id="BJHX01000001">
    <property type="protein sequence ID" value="GDY63427.1"/>
    <property type="molecule type" value="Genomic_DNA"/>
</dbReference>
<organism evidence="2 5">
    <name type="scientific">Streptomyces avermitilis</name>
    <dbReference type="NCBI Taxonomy" id="33903"/>
    <lineage>
        <taxon>Bacteria</taxon>
        <taxon>Bacillati</taxon>
        <taxon>Actinomycetota</taxon>
        <taxon>Actinomycetes</taxon>
        <taxon>Kitasatosporales</taxon>
        <taxon>Streptomycetaceae</taxon>
        <taxon>Streptomyces</taxon>
    </lineage>
</organism>
<dbReference type="Proteomes" id="UP000299211">
    <property type="component" value="Unassembled WGS sequence"/>
</dbReference>
<reference evidence="3 4" key="1">
    <citation type="submission" date="2019-04" db="EMBL/GenBank/DDBJ databases">
        <title>Draft genome sequences of Streptomyces avermitilis ATCC 31267.</title>
        <authorList>
            <person name="Komaki H."/>
            <person name="Tamura T."/>
            <person name="Hosoyama A."/>
        </authorList>
    </citation>
    <scope>NUCLEOTIDE SEQUENCE [LARGE SCALE GENOMIC DNA]</scope>
    <source>
        <strain evidence="3 4">ATCC 31267</strain>
    </source>
</reference>
<reference evidence="2 5" key="2">
    <citation type="submission" date="2019-04" db="EMBL/GenBank/DDBJ databases">
        <title>Draft genome sequences of Streptomyces avermitilis NBRC 14893.</title>
        <authorList>
            <person name="Komaki H."/>
            <person name="Tamura T."/>
            <person name="Hosoyama A."/>
        </authorList>
    </citation>
    <scope>NUCLEOTIDE SEQUENCE [LARGE SCALE GENOMIC DNA]</scope>
    <source>
        <strain evidence="2 5">NBRC 14893</strain>
    </source>
</reference>
<name>A0A4D4LYJ1_STRAX</name>
<comment type="caution">
    <text evidence="2">The sequence shown here is derived from an EMBL/GenBank/DDBJ whole genome shotgun (WGS) entry which is preliminary data.</text>
</comment>